<evidence type="ECO:0000313" key="2">
    <source>
        <dbReference type="Proteomes" id="UP001057402"/>
    </source>
</evidence>
<gene>
    <name evidence="1" type="ORF">MLD38_037946</name>
</gene>
<proteinExistence type="predicted"/>
<protein>
    <submittedName>
        <fullName evidence="1">Uncharacterized protein</fullName>
    </submittedName>
</protein>
<evidence type="ECO:0000313" key="1">
    <source>
        <dbReference type="EMBL" id="KAI4302164.1"/>
    </source>
</evidence>
<comment type="caution">
    <text evidence="1">The sequence shown here is derived from an EMBL/GenBank/DDBJ whole genome shotgun (WGS) entry which is preliminary data.</text>
</comment>
<organism evidence="1 2">
    <name type="scientific">Melastoma candidum</name>
    <dbReference type="NCBI Taxonomy" id="119954"/>
    <lineage>
        <taxon>Eukaryota</taxon>
        <taxon>Viridiplantae</taxon>
        <taxon>Streptophyta</taxon>
        <taxon>Embryophyta</taxon>
        <taxon>Tracheophyta</taxon>
        <taxon>Spermatophyta</taxon>
        <taxon>Magnoliopsida</taxon>
        <taxon>eudicotyledons</taxon>
        <taxon>Gunneridae</taxon>
        <taxon>Pentapetalae</taxon>
        <taxon>rosids</taxon>
        <taxon>malvids</taxon>
        <taxon>Myrtales</taxon>
        <taxon>Melastomataceae</taxon>
        <taxon>Melastomatoideae</taxon>
        <taxon>Melastomateae</taxon>
        <taxon>Melastoma</taxon>
    </lineage>
</organism>
<name>A0ACB9KXF8_9MYRT</name>
<dbReference type="Proteomes" id="UP001057402">
    <property type="component" value="Chromosome 12"/>
</dbReference>
<sequence length="189" mass="21362">MMTTTSRITTAVYPPPLPTSDAAKTIPSIPGPHLSGRRNLVSTTAATLLATSLSLTLGPPQPALAESWGTRSFILEHYFQPGLSPEDSVARIRQTREGLHSMRHMLDTMSWRYVIFYIRLKQSYLSQDLRSAIYTLPQGLRKEYVDKANAVVDNMAELDNYIRTPKVYESYLYYERTLKAMDELVAMLA</sequence>
<keyword evidence="2" id="KW-1185">Reference proteome</keyword>
<reference evidence="2" key="1">
    <citation type="journal article" date="2023" name="Front. Plant Sci.">
        <title>Chromosomal-level genome assembly of Melastoma candidum provides insights into trichome evolution.</title>
        <authorList>
            <person name="Zhong Y."/>
            <person name="Wu W."/>
            <person name="Sun C."/>
            <person name="Zou P."/>
            <person name="Liu Y."/>
            <person name="Dai S."/>
            <person name="Zhou R."/>
        </authorList>
    </citation>
    <scope>NUCLEOTIDE SEQUENCE [LARGE SCALE GENOMIC DNA]</scope>
</reference>
<dbReference type="EMBL" id="CM042891">
    <property type="protein sequence ID" value="KAI4302164.1"/>
    <property type="molecule type" value="Genomic_DNA"/>
</dbReference>
<accession>A0ACB9KXF8</accession>